<dbReference type="KEGG" id="vpy:HZI73_10750"/>
<accession>A0A8J8SGU0</accession>
<dbReference type="GO" id="GO:0006302">
    <property type="term" value="P:double-strand break repair"/>
    <property type="evidence" value="ECO:0007669"/>
    <property type="project" value="InterPro"/>
</dbReference>
<evidence type="ECO:0000259" key="2">
    <source>
        <dbReference type="Pfam" id="PF13476"/>
    </source>
</evidence>
<evidence type="ECO:0000313" key="4">
    <source>
        <dbReference type="Proteomes" id="UP000683246"/>
    </source>
</evidence>
<dbReference type="InterPro" id="IPR038729">
    <property type="entry name" value="Rad50/SbcC_AAA"/>
</dbReference>
<gene>
    <name evidence="3" type="ORF">HZI73_10750</name>
</gene>
<dbReference type="GO" id="GO:0016887">
    <property type="term" value="F:ATP hydrolysis activity"/>
    <property type="evidence" value="ECO:0007669"/>
    <property type="project" value="InterPro"/>
</dbReference>
<dbReference type="Gene3D" id="3.40.50.300">
    <property type="entry name" value="P-loop containing nucleotide triphosphate hydrolases"/>
    <property type="match status" value="1"/>
</dbReference>
<dbReference type="RefSeq" id="WP_212698234.1">
    <property type="nucleotide sequence ID" value="NZ_CP058649.1"/>
</dbReference>
<evidence type="ECO:0000256" key="1">
    <source>
        <dbReference type="SAM" id="Coils"/>
    </source>
</evidence>
<proteinExistence type="predicted"/>
<feature type="domain" description="Rad50/SbcC-type AAA" evidence="2">
    <location>
        <begin position="23"/>
        <end position="240"/>
    </location>
</feature>
<dbReference type="AlphaFoldDB" id="A0A8J8SGU0"/>
<organism evidence="3 4">
    <name type="scientific">Vallitalea pronyensis</name>
    <dbReference type="NCBI Taxonomy" id="1348613"/>
    <lineage>
        <taxon>Bacteria</taxon>
        <taxon>Bacillati</taxon>
        <taxon>Bacillota</taxon>
        <taxon>Clostridia</taxon>
        <taxon>Lachnospirales</taxon>
        <taxon>Vallitaleaceae</taxon>
        <taxon>Vallitalea</taxon>
    </lineage>
</organism>
<protein>
    <submittedName>
        <fullName evidence="3">AAA family ATPase</fullName>
    </submittedName>
</protein>
<reference evidence="3" key="1">
    <citation type="submission" date="2020-07" db="EMBL/GenBank/DDBJ databases">
        <title>Vallitalea pronyensis genome.</title>
        <authorList>
            <person name="Postec A."/>
        </authorList>
    </citation>
    <scope>NUCLEOTIDE SEQUENCE</scope>
    <source>
        <strain evidence="3">FatNI3</strain>
    </source>
</reference>
<dbReference type="EMBL" id="CP058649">
    <property type="protein sequence ID" value="QUI22739.1"/>
    <property type="molecule type" value="Genomic_DNA"/>
</dbReference>
<name>A0A8J8SGU0_9FIRM</name>
<dbReference type="Proteomes" id="UP000683246">
    <property type="component" value="Chromosome"/>
</dbReference>
<keyword evidence="4" id="KW-1185">Reference proteome</keyword>
<dbReference type="InterPro" id="IPR027417">
    <property type="entry name" value="P-loop_NTPase"/>
</dbReference>
<dbReference type="Pfam" id="PF13476">
    <property type="entry name" value="AAA_23"/>
    <property type="match status" value="1"/>
</dbReference>
<sequence>MKINRIKVIIQTNNGRFGADHSFTEGLNLIGTDGKNTQGKSSIIECMFYALGLEEILSGQNDKALKPSLKSILEYNNVDYNVIESDVYLEIENEKSKNITIRRSIKNSLRDNKLVSVYEGDLDNSLNKDIDYEDMYVHDGGAATNKRGFHKYLEEFLDWQLPMVDTYDGKEVKLYLQALAPVFFTEQKRGWGDLIAPLNHKYKIKESRKKIVEYMLAFDTLELEKEYYALKKREKEAKAQWKDKYVGLYERVTSAGFVLEGIAKNPMTDNPNLKMFKRYDNRLISFATYKEIVENKLRTINEQLECDFDEQIDEINTKRLTKLIEEYNNVEKLIKENKQSLSNLRNDVNVIEERLGIILNDLSDNKDALKISRYGSVKNWSIIKCVCPTCSQTINDSLLPNDIDAKTMSIEENINYLKSQKELFEFSLHNKKKELLDTESLIEEKTIKLSSISKEIRALKSQYITNTSNSSESFIRQKISIEDEIEDMLKLESYVLEVTNYYVELIKEWKLIIEELNEIPSDMYSIEDKKKLTLLRNLYYSYLLKFNFESIKFDKAELDFNNSSYSPAVNGFDIKYDSSASDNIRSIWAYKLALSQIASKDGRHIGFMVFDEPGQQKAINNDVRSLIHELADANVQVIVGITIEDELVIDQADEYGYNLIMLKNKAFRPV</sequence>
<keyword evidence="1" id="KW-0175">Coiled coil</keyword>
<evidence type="ECO:0000313" key="3">
    <source>
        <dbReference type="EMBL" id="QUI22739.1"/>
    </source>
</evidence>
<feature type="coiled-coil region" evidence="1">
    <location>
        <begin position="320"/>
        <end position="354"/>
    </location>
</feature>